<accession>A0A272EMV2</accession>
<dbReference type="InterPro" id="IPR029058">
    <property type="entry name" value="AB_hydrolase_fold"/>
</dbReference>
<comment type="similarity">
    <text evidence="1">Belongs to the esterase D family.</text>
</comment>
<evidence type="ECO:0000256" key="2">
    <source>
        <dbReference type="ARBA" id="ARBA00022801"/>
    </source>
</evidence>
<dbReference type="Gene3D" id="3.40.50.1820">
    <property type="entry name" value="alpha/beta hydrolase"/>
    <property type="match status" value="1"/>
</dbReference>
<dbReference type="GO" id="GO:0016788">
    <property type="term" value="F:hydrolase activity, acting on ester bonds"/>
    <property type="evidence" value="ECO:0007669"/>
    <property type="project" value="TreeGrafter"/>
</dbReference>
<evidence type="ECO:0000313" key="5">
    <source>
        <dbReference type="Proteomes" id="UP000216107"/>
    </source>
</evidence>
<dbReference type="Proteomes" id="UP000216107">
    <property type="component" value="Unassembled WGS sequence"/>
</dbReference>
<dbReference type="PANTHER" id="PTHR40841:SF2">
    <property type="entry name" value="SIDEROPHORE-DEGRADING ESTERASE (EUROFUNG)"/>
    <property type="match status" value="1"/>
</dbReference>
<dbReference type="SUPFAM" id="SSF53474">
    <property type="entry name" value="alpha/beta-Hydrolases"/>
    <property type="match status" value="1"/>
</dbReference>
<evidence type="ECO:0000313" key="3">
    <source>
        <dbReference type="EMBL" id="KAF7597845.1"/>
    </source>
</evidence>
<dbReference type="InterPro" id="IPR052558">
    <property type="entry name" value="Siderophore_Hydrolase_D"/>
</dbReference>
<keyword evidence="2" id="KW-0378">Hydrolase</keyword>
<name>A0A272EMV2_9RHOO</name>
<evidence type="ECO:0000313" key="4">
    <source>
        <dbReference type="EMBL" id="PAS91435.1"/>
    </source>
</evidence>
<dbReference type="Proteomes" id="UP000623509">
    <property type="component" value="Unassembled WGS sequence"/>
</dbReference>
<keyword evidence="6" id="KW-1185">Reference proteome</keyword>
<reference evidence="3 6" key="1">
    <citation type="submission" date="2016-08" db="EMBL/GenBank/DDBJ databases">
        <title>Candidatus Dactylopiibacterium carminicum genome sequence.</title>
        <authorList>
            <person name="Ramirez-Puebla S.T."/>
            <person name="Ormeno-Orrillo E."/>
            <person name="Vera-Ponce De Leon A."/>
            <person name="Luis L."/>
            <person name="Sanchez-Flores A."/>
            <person name="Monica R."/>
            <person name="Martinez-Romero E."/>
        </authorList>
    </citation>
    <scope>NUCLEOTIDE SEQUENCE [LARGE SCALE GENOMIC DNA]</scope>
    <source>
        <strain evidence="3">END1</strain>
    </source>
</reference>
<evidence type="ECO:0000256" key="1">
    <source>
        <dbReference type="ARBA" id="ARBA00005622"/>
    </source>
</evidence>
<dbReference type="EMBL" id="MDUX01000084">
    <property type="protein sequence ID" value="KAF7597845.1"/>
    <property type="molecule type" value="Genomic_DNA"/>
</dbReference>
<reference evidence="4 5" key="2">
    <citation type="submission" date="2017-07" db="EMBL/GenBank/DDBJ databases">
        <title>Candidatus Dactylopiibacterium carminicum, a nitrogen-fixing symbiont of the cochineal insect Dactylopius coccus and Dactylopius opuntiae (Hemiptera: Coccoidea: Dactylopiidae).</title>
        <authorList>
            <person name="Vera A."/>
        </authorList>
    </citation>
    <scope>NUCLEOTIDE SEQUENCE [LARGE SCALE GENOMIC DNA]</scope>
    <source>
        <strain evidence="4 5">NFDCM</strain>
    </source>
</reference>
<sequence>MPSLQRILLLLSLFLLMPIAHAEGPSFLSRLPAEWSPAQLARSASFEIESRHTGQRYRVLLGIPFSAAPKAGYPVLWALDGLASFPTMEAFRPRQPREQTRVADAWRERAAGQVRDGLIVAVGYASGEPFNVDARALDYTPEPQAPTGDLLSPRHGGAEAFLAFLTEELRPLLAEYFPMDPQRHTLFGFSYGALFTLHTLSTQPQYFQRYWAASPSLWFADHQTIKALPQRLKALDFAAAPVRVTITVGRDEQYPEQFASANIREQLQVRTMVDNVHRFAQLLQEKPGTQVTTFDLPGSDHYDMLQHGARHVLAFAFAP</sequence>
<evidence type="ECO:0000313" key="6">
    <source>
        <dbReference type="Proteomes" id="UP000623509"/>
    </source>
</evidence>
<organism evidence="4 5">
    <name type="scientific">Candidatus Dactylopiibacterium carminicum</name>
    <dbReference type="NCBI Taxonomy" id="857335"/>
    <lineage>
        <taxon>Bacteria</taxon>
        <taxon>Pseudomonadati</taxon>
        <taxon>Pseudomonadota</taxon>
        <taxon>Betaproteobacteria</taxon>
        <taxon>Rhodocyclales</taxon>
        <taxon>Rhodocyclaceae</taxon>
        <taxon>Candidatus Dactylopiibacterium</taxon>
    </lineage>
</organism>
<comment type="caution">
    <text evidence="4">The sequence shown here is derived from an EMBL/GenBank/DDBJ whole genome shotgun (WGS) entry which is preliminary data.</text>
</comment>
<proteinExistence type="inferred from homology"/>
<dbReference type="RefSeq" id="WP_095525917.1">
    <property type="nucleotide sequence ID" value="NZ_MDUX01000084.1"/>
</dbReference>
<dbReference type="PANTHER" id="PTHR40841">
    <property type="entry name" value="SIDEROPHORE TRIACETYLFUSARININE C ESTERASE"/>
    <property type="match status" value="1"/>
</dbReference>
<dbReference type="Pfam" id="PF00756">
    <property type="entry name" value="Esterase"/>
    <property type="match status" value="1"/>
</dbReference>
<dbReference type="AlphaFoldDB" id="A0A272EMV2"/>
<protein>
    <submittedName>
        <fullName evidence="4">Esterase</fullName>
    </submittedName>
</protein>
<dbReference type="InterPro" id="IPR000801">
    <property type="entry name" value="Esterase-like"/>
</dbReference>
<dbReference type="EMBL" id="NMRN01000086">
    <property type="protein sequence ID" value="PAS91435.1"/>
    <property type="molecule type" value="Genomic_DNA"/>
</dbReference>
<gene>
    <name evidence="3" type="ORF">BGI27_16520</name>
    <name evidence="4" type="ORF">CGU29_16475</name>
</gene>
<dbReference type="OrthoDB" id="9784036at2"/>